<name>A0ABU0JCJ3_9HYPH</name>
<protein>
    <submittedName>
        <fullName evidence="10">Spermidine/putrescine transport system permease protein</fullName>
    </submittedName>
</protein>
<organism evidence="10 11">
    <name type="scientific">Labrys wisconsinensis</name>
    <dbReference type="NCBI Taxonomy" id="425677"/>
    <lineage>
        <taxon>Bacteria</taxon>
        <taxon>Pseudomonadati</taxon>
        <taxon>Pseudomonadota</taxon>
        <taxon>Alphaproteobacteria</taxon>
        <taxon>Hyphomicrobiales</taxon>
        <taxon>Xanthobacteraceae</taxon>
        <taxon>Labrys</taxon>
    </lineage>
</organism>
<keyword evidence="7 8" id="KW-0472">Membrane</keyword>
<keyword evidence="2 8" id="KW-0813">Transport</keyword>
<evidence type="ECO:0000256" key="8">
    <source>
        <dbReference type="RuleBase" id="RU363032"/>
    </source>
</evidence>
<evidence type="ECO:0000313" key="10">
    <source>
        <dbReference type="EMBL" id="MDQ0471993.1"/>
    </source>
</evidence>
<dbReference type="PROSITE" id="PS50928">
    <property type="entry name" value="ABC_TM1"/>
    <property type="match status" value="1"/>
</dbReference>
<dbReference type="InterPro" id="IPR000515">
    <property type="entry name" value="MetI-like"/>
</dbReference>
<evidence type="ECO:0000256" key="5">
    <source>
        <dbReference type="ARBA" id="ARBA00022692"/>
    </source>
</evidence>
<feature type="transmembrane region" description="Helical" evidence="8">
    <location>
        <begin position="177"/>
        <end position="199"/>
    </location>
</feature>
<comment type="similarity">
    <text evidence="8">Belongs to the binding-protein-dependent transport system permease family.</text>
</comment>
<reference evidence="10 11" key="1">
    <citation type="submission" date="2023-07" db="EMBL/GenBank/DDBJ databases">
        <title>Genomic Encyclopedia of Type Strains, Phase IV (KMG-IV): sequencing the most valuable type-strain genomes for metagenomic binning, comparative biology and taxonomic classification.</title>
        <authorList>
            <person name="Goeker M."/>
        </authorList>
    </citation>
    <scope>NUCLEOTIDE SEQUENCE [LARGE SCALE GENOMIC DNA]</scope>
    <source>
        <strain evidence="10 11">DSM 19619</strain>
    </source>
</reference>
<dbReference type="SUPFAM" id="SSF161098">
    <property type="entry name" value="MetI-like"/>
    <property type="match status" value="1"/>
</dbReference>
<feature type="domain" description="ABC transmembrane type-1" evidence="9">
    <location>
        <begin position="65"/>
        <end position="256"/>
    </location>
</feature>
<evidence type="ECO:0000256" key="4">
    <source>
        <dbReference type="ARBA" id="ARBA00022519"/>
    </source>
</evidence>
<comment type="caution">
    <text evidence="10">The sequence shown here is derived from an EMBL/GenBank/DDBJ whole genome shotgun (WGS) entry which is preliminary data.</text>
</comment>
<keyword evidence="5 8" id="KW-0812">Transmembrane</keyword>
<evidence type="ECO:0000256" key="1">
    <source>
        <dbReference type="ARBA" id="ARBA00004429"/>
    </source>
</evidence>
<dbReference type="InterPro" id="IPR035906">
    <property type="entry name" value="MetI-like_sf"/>
</dbReference>
<dbReference type="Pfam" id="PF00528">
    <property type="entry name" value="BPD_transp_1"/>
    <property type="match status" value="1"/>
</dbReference>
<feature type="transmembrane region" description="Helical" evidence="8">
    <location>
        <begin position="103"/>
        <end position="125"/>
    </location>
</feature>
<keyword evidence="3" id="KW-1003">Cell membrane</keyword>
<evidence type="ECO:0000256" key="3">
    <source>
        <dbReference type="ARBA" id="ARBA00022475"/>
    </source>
</evidence>
<accession>A0ABU0JCJ3</accession>
<dbReference type="CDD" id="cd06261">
    <property type="entry name" value="TM_PBP2"/>
    <property type="match status" value="1"/>
</dbReference>
<comment type="subcellular location">
    <subcellularLocation>
        <location evidence="1">Cell inner membrane</location>
        <topology evidence="1">Multi-pass membrane protein</topology>
    </subcellularLocation>
    <subcellularLocation>
        <location evidence="8">Cell membrane</location>
        <topology evidence="8">Multi-pass membrane protein</topology>
    </subcellularLocation>
</comment>
<gene>
    <name evidence="10" type="ORF">QO011_005020</name>
</gene>
<feature type="transmembrane region" description="Helical" evidence="8">
    <location>
        <begin position="69"/>
        <end position="91"/>
    </location>
</feature>
<evidence type="ECO:0000259" key="9">
    <source>
        <dbReference type="PROSITE" id="PS50928"/>
    </source>
</evidence>
<dbReference type="EMBL" id="JAUSVX010000010">
    <property type="protein sequence ID" value="MDQ0471993.1"/>
    <property type="molecule type" value="Genomic_DNA"/>
</dbReference>
<dbReference type="Proteomes" id="UP001242480">
    <property type="component" value="Unassembled WGS sequence"/>
</dbReference>
<keyword evidence="4" id="KW-0997">Cell inner membrane</keyword>
<dbReference type="PANTHER" id="PTHR43357:SF4">
    <property type="entry name" value="INNER MEMBRANE ABC TRANSPORTER PERMEASE PROTEIN YDCV"/>
    <property type="match status" value="1"/>
</dbReference>
<sequence length="261" mass="27741">MRSRPVLVLGKAGAWLLLAFLFVPVLVVVPVALTDQDYLSLPQHGISFSHFAALLVPGNGWLASIGTSLAIAAVASLVATAAGAAYAMGVWTMKGWWPSLTRLVLLAPMIVPPIVYAVGIFRLWARLDLLDTPTGVVLVHVVLCLPFTVLAVGASLSNLDPAIVRAARSLGARPPTVFRRIVLPNIRLGVAAAALFAFVTSWDEITVTLFITSRHVVTLPRRIWTSITDSVDPALAAIASVLLLATVLALALRLVRRGQPA</sequence>
<feature type="transmembrane region" description="Helical" evidence="8">
    <location>
        <begin position="137"/>
        <end position="156"/>
    </location>
</feature>
<evidence type="ECO:0000256" key="7">
    <source>
        <dbReference type="ARBA" id="ARBA00023136"/>
    </source>
</evidence>
<keyword evidence="6 8" id="KW-1133">Transmembrane helix</keyword>
<dbReference type="Gene3D" id="1.10.3720.10">
    <property type="entry name" value="MetI-like"/>
    <property type="match status" value="1"/>
</dbReference>
<evidence type="ECO:0000313" key="11">
    <source>
        <dbReference type="Proteomes" id="UP001242480"/>
    </source>
</evidence>
<proteinExistence type="inferred from homology"/>
<dbReference type="RefSeq" id="WP_307278043.1">
    <property type="nucleotide sequence ID" value="NZ_JAUSVX010000010.1"/>
</dbReference>
<evidence type="ECO:0000256" key="2">
    <source>
        <dbReference type="ARBA" id="ARBA00022448"/>
    </source>
</evidence>
<feature type="transmembrane region" description="Helical" evidence="8">
    <location>
        <begin position="12"/>
        <end position="33"/>
    </location>
</feature>
<feature type="transmembrane region" description="Helical" evidence="8">
    <location>
        <begin position="234"/>
        <end position="255"/>
    </location>
</feature>
<keyword evidence="11" id="KW-1185">Reference proteome</keyword>
<dbReference type="PANTHER" id="PTHR43357">
    <property type="entry name" value="INNER MEMBRANE ABC TRANSPORTER PERMEASE PROTEIN YDCV"/>
    <property type="match status" value="1"/>
</dbReference>
<evidence type="ECO:0000256" key="6">
    <source>
        <dbReference type="ARBA" id="ARBA00022989"/>
    </source>
</evidence>